<organism evidence="3 4">
    <name type="scientific">Hevea brasiliensis</name>
    <name type="common">Para rubber tree</name>
    <name type="synonym">Siphonia brasiliensis</name>
    <dbReference type="NCBI Taxonomy" id="3981"/>
    <lineage>
        <taxon>Eukaryota</taxon>
        <taxon>Viridiplantae</taxon>
        <taxon>Streptophyta</taxon>
        <taxon>Embryophyta</taxon>
        <taxon>Tracheophyta</taxon>
        <taxon>Spermatophyta</taxon>
        <taxon>Magnoliopsida</taxon>
        <taxon>eudicotyledons</taxon>
        <taxon>Gunneridae</taxon>
        <taxon>Pentapetalae</taxon>
        <taxon>rosids</taxon>
        <taxon>fabids</taxon>
        <taxon>Malpighiales</taxon>
        <taxon>Euphorbiaceae</taxon>
        <taxon>Crotonoideae</taxon>
        <taxon>Micrandreae</taxon>
        <taxon>Hevea</taxon>
    </lineage>
</organism>
<evidence type="ECO:0000259" key="2">
    <source>
        <dbReference type="Pfam" id="PF07727"/>
    </source>
</evidence>
<evidence type="ECO:0000313" key="3">
    <source>
        <dbReference type="EMBL" id="KAF2291663.1"/>
    </source>
</evidence>
<feature type="domain" description="Reverse transcriptase Ty1/copia-type" evidence="2">
    <location>
        <begin position="178"/>
        <end position="251"/>
    </location>
</feature>
<dbReference type="SUPFAM" id="SSF56672">
    <property type="entry name" value="DNA/RNA polymerases"/>
    <property type="match status" value="1"/>
</dbReference>
<name>A0A6A6KUF2_HEVBR</name>
<reference evidence="3 4" key="1">
    <citation type="journal article" date="2020" name="Mol. Plant">
        <title>The Chromosome-Based Rubber Tree Genome Provides New Insights into Spurge Genome Evolution and Rubber Biosynthesis.</title>
        <authorList>
            <person name="Liu J."/>
            <person name="Shi C."/>
            <person name="Shi C.C."/>
            <person name="Li W."/>
            <person name="Zhang Q.J."/>
            <person name="Zhang Y."/>
            <person name="Li K."/>
            <person name="Lu H.F."/>
            <person name="Shi C."/>
            <person name="Zhu S.T."/>
            <person name="Xiao Z.Y."/>
            <person name="Nan H."/>
            <person name="Yue Y."/>
            <person name="Zhu X.G."/>
            <person name="Wu Y."/>
            <person name="Hong X.N."/>
            <person name="Fan G.Y."/>
            <person name="Tong Y."/>
            <person name="Zhang D."/>
            <person name="Mao C.L."/>
            <person name="Liu Y.L."/>
            <person name="Hao S.J."/>
            <person name="Liu W.Q."/>
            <person name="Lv M.Q."/>
            <person name="Zhang H.B."/>
            <person name="Liu Y."/>
            <person name="Hu-Tang G.R."/>
            <person name="Wang J.P."/>
            <person name="Wang J.H."/>
            <person name="Sun Y.H."/>
            <person name="Ni S.B."/>
            <person name="Chen W.B."/>
            <person name="Zhang X.C."/>
            <person name="Jiao Y.N."/>
            <person name="Eichler E.E."/>
            <person name="Li G.H."/>
            <person name="Liu X."/>
            <person name="Gao L.Z."/>
        </authorList>
    </citation>
    <scope>NUCLEOTIDE SEQUENCE [LARGE SCALE GENOMIC DNA]</scope>
    <source>
        <strain evidence="4">cv. GT1</strain>
        <tissue evidence="3">Leaf</tissue>
    </source>
</reference>
<protein>
    <recommendedName>
        <fullName evidence="2">Reverse transcriptase Ty1/copia-type domain-containing protein</fullName>
    </recommendedName>
</protein>
<dbReference type="InterPro" id="IPR043502">
    <property type="entry name" value="DNA/RNA_pol_sf"/>
</dbReference>
<dbReference type="AlphaFoldDB" id="A0A6A6KUF2"/>
<keyword evidence="4" id="KW-1185">Reference proteome</keyword>
<proteinExistence type="predicted"/>
<dbReference type="EMBL" id="JAAGAX010000015">
    <property type="protein sequence ID" value="KAF2291663.1"/>
    <property type="molecule type" value="Genomic_DNA"/>
</dbReference>
<gene>
    <name evidence="3" type="ORF">GH714_027969</name>
</gene>
<dbReference type="PANTHER" id="PTHR11439:SF502">
    <property type="entry name" value="SECRETED RXLR EFFECTOR PROTEIN 161-LIKE"/>
    <property type="match status" value="1"/>
</dbReference>
<evidence type="ECO:0000256" key="1">
    <source>
        <dbReference type="SAM" id="MobiDB-lite"/>
    </source>
</evidence>
<dbReference type="Proteomes" id="UP000467840">
    <property type="component" value="Chromosome 2"/>
</dbReference>
<comment type="caution">
    <text evidence="3">The sequence shown here is derived from an EMBL/GenBank/DDBJ whole genome shotgun (WGS) entry which is preliminary data.</text>
</comment>
<evidence type="ECO:0000313" key="4">
    <source>
        <dbReference type="Proteomes" id="UP000467840"/>
    </source>
</evidence>
<sequence>MASNSYLAPPPPIFSGENYPIWSVKMQVYPKAYDLWDVVETGKDPAPLSDNPTLTQIKQHSEECAKKFKALSCIHSAVSDVIFTRILAGGSAKEAWDKLKEEYQGTKKVLVCRDVKIDEDTYWNWEKKQVEHSDVIQQKLENGVANSELDDHNSDSDSSIDAPPPKTKSLAEIYERYDLLVTGNDADEIKLLKQQIMSEFEMSDLREMSYFLGFEVNQSSCGIFISQHKYALDLLKKFNLENCKSVATPLVLNEKLEKERWSSKAKRVLRYLKGTADFGILYRKVEEADLCGFSDSDWAGCLDDFKSTLGYAFSLGSGIFPWNSKKQDIVAQSTAEAEYVAVASVANQAIWLRKVITDLKQDLKESTLIFVDNKSTISMIENLVQHGRTKHINVKFHALREVEKNGEIKLVHCSSNEQQASRYLY</sequence>
<dbReference type="InterPro" id="IPR013103">
    <property type="entry name" value="RVT_2"/>
</dbReference>
<dbReference type="Pfam" id="PF14223">
    <property type="entry name" value="Retrotran_gag_2"/>
    <property type="match status" value="1"/>
</dbReference>
<feature type="region of interest" description="Disordered" evidence="1">
    <location>
        <begin position="146"/>
        <end position="166"/>
    </location>
</feature>
<dbReference type="CDD" id="cd09272">
    <property type="entry name" value="RNase_HI_RT_Ty1"/>
    <property type="match status" value="1"/>
</dbReference>
<dbReference type="Pfam" id="PF07727">
    <property type="entry name" value="RVT_2"/>
    <property type="match status" value="1"/>
</dbReference>
<dbReference type="PANTHER" id="PTHR11439">
    <property type="entry name" value="GAG-POL-RELATED RETROTRANSPOSON"/>
    <property type="match status" value="1"/>
</dbReference>
<accession>A0A6A6KUF2</accession>